<dbReference type="Proteomes" id="UP001497600">
    <property type="component" value="Chromosome G"/>
</dbReference>
<dbReference type="EMBL" id="OZ004259">
    <property type="protein sequence ID" value="CAK7919002.1"/>
    <property type="molecule type" value="Genomic_DNA"/>
</dbReference>
<sequence length="282" mass="32693">MFRQIVRTSFGFRSKTLPLVSSISSVKSTIPISRRLLSTNKKKDDGPKVRYLFYTFFLSTALLVLVSSRVEKKTKPVTNFSEKDFEEREEISNLKRRHKIVPANERSKVKFYVLPYVHDDETVNKLATRDVFAGTVVKVLDPAELLEQERTDESRRYSFLLQDLAASGKPLPKGLITGVLKNRIEEYLKQEQENLQPTTFLIKNYPQSTDEAIKFENDISDITRCISYHFDFLNELPKRDEEFVRQVNNVIGYFDTVGKSKVVTTKHDEMDQKLIEIALQDI</sequence>
<dbReference type="Gene3D" id="3.40.50.300">
    <property type="entry name" value="P-loop containing nucleotide triphosphate hydrolases"/>
    <property type="match status" value="1"/>
</dbReference>
<keyword evidence="1" id="KW-1133">Transmembrane helix</keyword>
<reference evidence="2 3" key="1">
    <citation type="submission" date="2024-01" db="EMBL/GenBank/DDBJ databases">
        <authorList>
            <consortium name="Genoscope - CEA"/>
            <person name="William W."/>
        </authorList>
    </citation>
    <scope>NUCLEOTIDE SEQUENCE [LARGE SCALE GENOMIC DNA]</scope>
    <source>
        <strain evidence="2 3">29B2s-10</strain>
    </source>
</reference>
<organism evidence="2 3">
    <name type="scientific">[Candida] anglica</name>
    <dbReference type="NCBI Taxonomy" id="148631"/>
    <lineage>
        <taxon>Eukaryota</taxon>
        <taxon>Fungi</taxon>
        <taxon>Dikarya</taxon>
        <taxon>Ascomycota</taxon>
        <taxon>Saccharomycotina</taxon>
        <taxon>Pichiomycetes</taxon>
        <taxon>Debaryomycetaceae</taxon>
        <taxon>Kurtzmaniella</taxon>
    </lineage>
</organism>
<keyword evidence="3" id="KW-1185">Reference proteome</keyword>
<evidence type="ECO:0000313" key="3">
    <source>
        <dbReference type="Proteomes" id="UP001497600"/>
    </source>
</evidence>
<keyword evidence="1" id="KW-0812">Transmembrane</keyword>
<accession>A0ABP0EMY1</accession>
<dbReference type="InterPro" id="IPR027417">
    <property type="entry name" value="P-loop_NTPase"/>
</dbReference>
<evidence type="ECO:0008006" key="4">
    <source>
        <dbReference type="Google" id="ProtNLM"/>
    </source>
</evidence>
<evidence type="ECO:0000313" key="2">
    <source>
        <dbReference type="EMBL" id="CAK7919002.1"/>
    </source>
</evidence>
<proteinExistence type="predicted"/>
<gene>
    <name evidence="2" type="ORF">CAAN4_G15874</name>
</gene>
<feature type="transmembrane region" description="Helical" evidence="1">
    <location>
        <begin position="51"/>
        <end position="70"/>
    </location>
</feature>
<protein>
    <recommendedName>
        <fullName evidence="4">Altered inheritance of mitochondria protein 36, mitochondrial</fullName>
    </recommendedName>
</protein>
<keyword evidence="1" id="KW-0472">Membrane</keyword>
<name>A0ABP0EMY1_9ASCO</name>
<evidence type="ECO:0000256" key="1">
    <source>
        <dbReference type="SAM" id="Phobius"/>
    </source>
</evidence>